<evidence type="ECO:0000313" key="5">
    <source>
        <dbReference type="Proteomes" id="UP000078544"/>
    </source>
</evidence>
<comment type="function">
    <text evidence="1">Involved in endocytosis.</text>
</comment>
<comment type="caution">
    <text evidence="4">The sequence shown here is derived from an EMBL/GenBank/DDBJ whole genome shotgun (WGS) entry which is preliminary data.</text>
</comment>
<feature type="compositionally biased region" description="Low complexity" evidence="3">
    <location>
        <begin position="838"/>
        <end position="850"/>
    </location>
</feature>
<feature type="region of interest" description="Disordered" evidence="3">
    <location>
        <begin position="1075"/>
        <end position="1100"/>
    </location>
</feature>
<evidence type="ECO:0000256" key="3">
    <source>
        <dbReference type="SAM" id="MobiDB-lite"/>
    </source>
</evidence>
<protein>
    <submittedName>
        <fullName evidence="4">Tetratricopeptide-like helical</fullName>
    </submittedName>
</protein>
<feature type="compositionally biased region" description="Low complexity" evidence="3">
    <location>
        <begin position="720"/>
        <end position="734"/>
    </location>
</feature>
<name>A0A162INA9_9HYPO</name>
<evidence type="ECO:0000256" key="1">
    <source>
        <dbReference type="ARBA" id="ARBA00002550"/>
    </source>
</evidence>
<dbReference type="AlphaFoldDB" id="A0A162INA9"/>
<dbReference type="STRING" id="1081109.A0A162INA9"/>
<organism evidence="4 5">
    <name type="scientific">Moelleriella libera RCEF 2490</name>
    <dbReference type="NCBI Taxonomy" id="1081109"/>
    <lineage>
        <taxon>Eukaryota</taxon>
        <taxon>Fungi</taxon>
        <taxon>Dikarya</taxon>
        <taxon>Ascomycota</taxon>
        <taxon>Pezizomycotina</taxon>
        <taxon>Sordariomycetes</taxon>
        <taxon>Hypocreomycetidae</taxon>
        <taxon>Hypocreales</taxon>
        <taxon>Clavicipitaceae</taxon>
        <taxon>Moelleriella</taxon>
    </lineage>
</organism>
<evidence type="ECO:0000313" key="4">
    <source>
        <dbReference type="EMBL" id="KZZ95913.1"/>
    </source>
</evidence>
<dbReference type="InterPro" id="IPR011990">
    <property type="entry name" value="TPR-like_helical_dom_sf"/>
</dbReference>
<dbReference type="Proteomes" id="UP000078544">
    <property type="component" value="Unassembled WGS sequence"/>
</dbReference>
<dbReference type="PANTHER" id="PTHR23083">
    <property type="entry name" value="TETRATRICOPEPTIDE REPEAT PROTEIN, TPR"/>
    <property type="match status" value="1"/>
</dbReference>
<gene>
    <name evidence="4" type="ORF">AAL_04209</name>
</gene>
<keyword evidence="5" id="KW-1185">Reference proteome</keyword>
<accession>A0A162INA9</accession>
<reference evidence="4 5" key="1">
    <citation type="journal article" date="2016" name="Genome Biol. Evol.">
        <title>Divergent and convergent evolution of fungal pathogenicity.</title>
        <authorList>
            <person name="Shang Y."/>
            <person name="Xiao G."/>
            <person name="Zheng P."/>
            <person name="Cen K."/>
            <person name="Zhan S."/>
            <person name="Wang C."/>
        </authorList>
    </citation>
    <scope>NUCLEOTIDE SEQUENCE [LARGE SCALE GENOMIC DNA]</scope>
    <source>
        <strain evidence="4 5">RCEF 2490</strain>
    </source>
</reference>
<comment type="similarity">
    <text evidence="2">Belongs to the YPP1 family.</text>
</comment>
<feature type="region of interest" description="Disordered" evidence="3">
    <location>
        <begin position="802"/>
        <end position="851"/>
    </location>
</feature>
<dbReference type="InterPro" id="IPR051722">
    <property type="entry name" value="Endocytosis_PI4K-reg_protein"/>
</dbReference>
<dbReference type="EMBL" id="AZGY01000008">
    <property type="protein sequence ID" value="KZZ95913.1"/>
    <property type="molecule type" value="Genomic_DNA"/>
</dbReference>
<sequence length="1100" mass="119976">MTRKPIHNRWQHVEPGKLTGAATCLNSARCEGNWDAVPELIRKVRKHAPHRTCLALAAETECAISQKTATGARPSAAETAQELDVSNRLPKLAAVIGAESTHHEDRFQAKVCRGWLCWVVGEYNDALETLPASLEGEGIAPERVDAISEWTNVCALRAGYLKANCLMRHDQRTDALAALKLASPSLEGVWCGHGVRKQLRYWSELFLTETCMLSSQAVDKEELSLDSPDSIAGFRAWARYWDVMGAPVTGGTGFKGSVPRRRIWSEYYDALSCILENDLPYAPGQVHSVPSDLPPRAQLRLEIKQTENAYRALILSETTFPRADESRPELEDFVKRVMANWAILCGRGWREEDLGPGGRTALTRNVLETLYSAATRTFHSTSILRSLFSAHLAVAEFDLAFKAFDSYLEIVKKGKARVEKTGHEEVSLDDDGTVLETIAQAIVALCRYGHRLAGEKARQLGAELEDWLSKLPQARVAENGASPHVGDEIRNGSKTHVSPHIIALAWQAIGLSHAHWSRITHEAASRTEIQSKAIRCLRKSLAAEYGRSRDIQSFFSLALLLAERRELTAAIELVRAALLSNKGQEESYSLYHGSHWQERALIPVWHLLALLMSARQDYDMASRACEGATEQFKDSAILFGRSGSEVRADHAKSADTNGFTEAPTRGLIDDMEDSEKESVLEVKMTQLALVELVEGPDAAVNASSELLSLFSRMFGTVTTAPASTTDAPDSSPSPSTIPPKTPATIRSIRGSIFGGKADRSTVPNRHASNTSHTSEKPSRPATSNGPQPAAVTVQAPALLVTGEGDVEGGTSTRGGATTHEKRSGSRQRNSLRKRDSSASRTRSITSTSSAVQQATVVDGEVFFTPSTETDQPDFFSNLNKVAPPRVASINRGKALSPLPPIMSAGAKPGESAELMADMTSGSRNLQPPIQFSQGKKETHRQMLLIKIWLTISGFYRRAGQADDGRAAVHEAQKLLASIESDVASSDPTRDAGWAQWRSIDDLWGDIWSELGHLDLAKELPYSAKANFETALTQSPDHTTATVGLCNILLDIYSEKLLPAPAMPSLDGSAAAADERAADLSWSRKPTAKDDTVGRKVKQQQ</sequence>
<dbReference type="PANTHER" id="PTHR23083:SF464">
    <property type="entry name" value="TETRATRICOPEPTIDE REPEAT DOMAIN 7, ISOFORM A"/>
    <property type="match status" value="1"/>
</dbReference>
<dbReference type="Gene3D" id="1.25.40.10">
    <property type="entry name" value="Tetratricopeptide repeat domain"/>
    <property type="match status" value="2"/>
</dbReference>
<feature type="compositionally biased region" description="Polar residues" evidence="3">
    <location>
        <begin position="761"/>
        <end position="772"/>
    </location>
</feature>
<proteinExistence type="inferred from homology"/>
<feature type="region of interest" description="Disordered" evidence="3">
    <location>
        <begin position="720"/>
        <end position="789"/>
    </location>
</feature>
<evidence type="ECO:0000256" key="2">
    <source>
        <dbReference type="ARBA" id="ARBA00038251"/>
    </source>
</evidence>
<dbReference type="OrthoDB" id="29013at2759"/>